<evidence type="ECO:0008006" key="9">
    <source>
        <dbReference type="Google" id="ProtNLM"/>
    </source>
</evidence>
<keyword evidence="8" id="KW-1185">Reference proteome</keyword>
<organism evidence="7 8">
    <name type="scientific">Shewanella cyperi</name>
    <dbReference type="NCBI Taxonomy" id="2814292"/>
    <lineage>
        <taxon>Bacteria</taxon>
        <taxon>Pseudomonadati</taxon>
        <taxon>Pseudomonadota</taxon>
        <taxon>Gammaproteobacteria</taxon>
        <taxon>Alteromonadales</taxon>
        <taxon>Shewanellaceae</taxon>
        <taxon>Shewanella</taxon>
    </lineage>
</organism>
<dbReference type="PANTHER" id="PTHR45982">
    <property type="entry name" value="REGULATOR OF CHROMOSOME CONDENSATION"/>
    <property type="match status" value="1"/>
</dbReference>
<name>A0A974XLB0_9GAMM</name>
<dbReference type="PANTHER" id="PTHR45982:SF1">
    <property type="entry name" value="REGULATOR OF CHROMOSOME CONDENSATION"/>
    <property type="match status" value="1"/>
</dbReference>
<dbReference type="SUPFAM" id="SSF50985">
    <property type="entry name" value="RCC1/BLIP-II"/>
    <property type="match status" value="3"/>
</dbReference>
<sequence length="875" mass="96065">MPKKTYFKRTKIQRGLALLGLALPWLHALAAPQIEIGNNSIHIIKEDGSLWSWGDNSTGQIGIGSFSDAIQSPQAIPGNWFQVSAAYGFTLAIKADGTLWLWGNEQNTAAAKEDRLQWRLPQQIGMEQDWAEVSIGSDYFSSVILRKQDGSLWSGKWNYTPEPNPEPTSFSITPLDAGQWLDVAADKYSRFWALSVDHGLWYWERTNNGYVKAQVGTATDWQAFSAESDQVLVIKSDNSVWQANHEPLPQFDSSWLAIDSHNGFFVGLKQDHTLWQWGNYIEKDDQEYEGYRYRQIDQPEQVGNESNWIVARAGERFAIAQKNDGSYWGWGAGSYSYSFRGVDYRQPRQIGQEQDWRSTSTGWHSSFAIKQDGSLWSWGSGAELGLDNGFINEWGDVQNPKVWLPQQVGADTDWVEIRAGYSHTLALKADGTLWTWGNNGYGLMGQGPYGPLDNGRYESDVPVQIGSRTDWVKIAAAEDTSYAIDSSGRLWGWGENTYGQIGDGSLEDRGVPTQVGNDADWRDIAGGWAHTVAIKNDGSLWGWGHNTYGQVGDGSNEDRLTPVRIGTDYDWQAVLAGDSHSIALKKDGSLWGWGDGGDGQTGQGHLEDVNQPSRIGTESDWQSIGAGNWHSFAVKSDNSLWAWGEHRAIGLGSVVEDQSLPVHIQAPAAWIALGFGADSDHATGISCDGSLWSWGSRNYPELGLGNTRVILEPVQIFIPQPSPVVDSGTCSLPGVKNIDLQVASASVTTTGTINAGSSLDAEFSISNLGSIGTSSEPFVAQWYLSADNQIDTNDIALNSVLITGLDSGETLAYSSQVNIPITTQATSYFLILLIDATNTQTESDESNNSFNLGQITVARPNGRPEQPPGKIRRKQ</sequence>
<gene>
    <name evidence="7" type="ORF">JYB88_02255</name>
</gene>
<dbReference type="InterPro" id="IPR051553">
    <property type="entry name" value="Ran_GTPase-activating"/>
</dbReference>
<dbReference type="Gene3D" id="2.130.10.30">
    <property type="entry name" value="Regulator of chromosome condensation 1/beta-lactamase-inhibitor protein II"/>
    <property type="match status" value="3"/>
</dbReference>
<dbReference type="PRINTS" id="PR00633">
    <property type="entry name" value="RCCNDNSATION"/>
</dbReference>
<dbReference type="PROSITE" id="PS50012">
    <property type="entry name" value="RCC1_3"/>
    <property type="match status" value="6"/>
</dbReference>
<evidence type="ECO:0000256" key="3">
    <source>
        <dbReference type="SAM" id="MobiDB-lite"/>
    </source>
</evidence>
<keyword evidence="4" id="KW-0732">Signal</keyword>
<dbReference type="GO" id="GO:0005085">
    <property type="term" value="F:guanyl-nucleotide exchange factor activity"/>
    <property type="evidence" value="ECO:0007669"/>
    <property type="project" value="TreeGrafter"/>
</dbReference>
<feature type="region of interest" description="Disordered" evidence="3">
    <location>
        <begin position="855"/>
        <end position="875"/>
    </location>
</feature>
<proteinExistence type="predicted"/>
<evidence type="ECO:0000313" key="7">
    <source>
        <dbReference type="EMBL" id="QSX30505.1"/>
    </source>
</evidence>
<feature type="chain" id="PRO_5036718729" description="CARDB domain-containing protein" evidence="4">
    <location>
        <begin position="31"/>
        <end position="875"/>
    </location>
</feature>
<feature type="signal peptide" evidence="4">
    <location>
        <begin position="1"/>
        <end position="30"/>
    </location>
</feature>
<dbReference type="InterPro" id="IPR058923">
    <property type="entry name" value="RCC1-like_dom"/>
</dbReference>
<keyword evidence="1" id="KW-0344">Guanine-nucleotide releasing factor</keyword>
<dbReference type="InterPro" id="IPR009091">
    <property type="entry name" value="RCC1/BLIP-II"/>
</dbReference>
<dbReference type="Pfam" id="PF07705">
    <property type="entry name" value="CARDB"/>
    <property type="match status" value="1"/>
</dbReference>
<dbReference type="KEGG" id="scyp:JYB88_02255"/>
<dbReference type="EMBL" id="CP071504">
    <property type="protein sequence ID" value="QSX30505.1"/>
    <property type="molecule type" value="Genomic_DNA"/>
</dbReference>
<dbReference type="InterPro" id="IPR011635">
    <property type="entry name" value="CARDB"/>
</dbReference>
<evidence type="ECO:0000256" key="2">
    <source>
        <dbReference type="ARBA" id="ARBA00022737"/>
    </source>
</evidence>
<feature type="domain" description="RCC1-like" evidence="6">
    <location>
        <begin position="352"/>
        <end position="616"/>
    </location>
</feature>
<dbReference type="InterPro" id="IPR000408">
    <property type="entry name" value="Reg_chr_condens"/>
</dbReference>
<dbReference type="InterPro" id="IPR013783">
    <property type="entry name" value="Ig-like_fold"/>
</dbReference>
<evidence type="ECO:0000256" key="1">
    <source>
        <dbReference type="ARBA" id="ARBA00022658"/>
    </source>
</evidence>
<dbReference type="AlphaFoldDB" id="A0A974XLB0"/>
<dbReference type="Gene3D" id="2.60.40.10">
    <property type="entry name" value="Immunoglobulins"/>
    <property type="match status" value="1"/>
</dbReference>
<keyword evidence="2" id="KW-0677">Repeat</keyword>
<evidence type="ECO:0000256" key="4">
    <source>
        <dbReference type="SAM" id="SignalP"/>
    </source>
</evidence>
<reference evidence="7 8" key="1">
    <citation type="submission" date="2021-03" db="EMBL/GenBank/DDBJ databases">
        <title>Novel species identification of genus Shewanella.</title>
        <authorList>
            <person name="Liu G."/>
            <person name="Zhang Q."/>
        </authorList>
    </citation>
    <scope>NUCLEOTIDE SEQUENCE [LARGE SCALE GENOMIC DNA]</scope>
    <source>
        <strain evidence="7 8">FJAT-53726</strain>
    </source>
</reference>
<dbReference type="Proteomes" id="UP000663281">
    <property type="component" value="Chromosome"/>
</dbReference>
<feature type="domain" description="CARDB" evidence="5">
    <location>
        <begin position="739"/>
        <end position="850"/>
    </location>
</feature>
<evidence type="ECO:0000313" key="8">
    <source>
        <dbReference type="Proteomes" id="UP000663281"/>
    </source>
</evidence>
<accession>A0A974XLB0</accession>
<evidence type="ECO:0000259" key="6">
    <source>
        <dbReference type="Pfam" id="PF25390"/>
    </source>
</evidence>
<dbReference type="Pfam" id="PF13540">
    <property type="entry name" value="RCC1_2"/>
    <property type="match status" value="1"/>
</dbReference>
<dbReference type="Pfam" id="PF00415">
    <property type="entry name" value="RCC1"/>
    <property type="match status" value="2"/>
</dbReference>
<evidence type="ECO:0000259" key="5">
    <source>
        <dbReference type="Pfam" id="PF07705"/>
    </source>
</evidence>
<protein>
    <recommendedName>
        <fullName evidence="9">CARDB domain-containing protein</fullName>
    </recommendedName>
</protein>
<dbReference type="Pfam" id="PF25390">
    <property type="entry name" value="WD40_RLD"/>
    <property type="match status" value="1"/>
</dbReference>
<dbReference type="GO" id="GO:0005737">
    <property type="term" value="C:cytoplasm"/>
    <property type="evidence" value="ECO:0007669"/>
    <property type="project" value="TreeGrafter"/>
</dbReference>